<evidence type="ECO:0000256" key="1">
    <source>
        <dbReference type="SAM" id="MobiDB-lite"/>
    </source>
</evidence>
<accession>A0ABM9D5J5</accession>
<comment type="caution">
    <text evidence="3">The sequence shown here is derived from an EMBL/GenBank/DDBJ whole genome shotgun (WGS) entry which is preliminary data.</text>
</comment>
<organism evidence="3 4">
    <name type="scientific">Convivina praedatoris</name>
    <dbReference type="NCBI Taxonomy" id="2880963"/>
    <lineage>
        <taxon>Bacteria</taxon>
        <taxon>Bacillati</taxon>
        <taxon>Bacillota</taxon>
        <taxon>Bacilli</taxon>
        <taxon>Lactobacillales</taxon>
        <taxon>Lactobacillaceae</taxon>
        <taxon>Convivina</taxon>
    </lineage>
</organism>
<dbReference type="Pfam" id="PF09524">
    <property type="entry name" value="Phg_2220_C"/>
    <property type="match status" value="1"/>
</dbReference>
<dbReference type="NCBIfam" id="TIGR02220">
    <property type="entry name" value="phg_TIGR02220"/>
    <property type="match status" value="1"/>
</dbReference>
<gene>
    <name evidence="3" type="ORF">LMG032447_01469</name>
</gene>
<feature type="region of interest" description="Disordered" evidence="1">
    <location>
        <begin position="234"/>
        <end position="255"/>
    </location>
</feature>
<evidence type="ECO:0000313" key="3">
    <source>
        <dbReference type="EMBL" id="CAH1857172.1"/>
    </source>
</evidence>
<keyword evidence="4" id="KW-1185">Reference proteome</keyword>
<dbReference type="SUPFAM" id="SSF46785">
    <property type="entry name" value="Winged helix' DNA-binding domain"/>
    <property type="match status" value="1"/>
</dbReference>
<dbReference type="Proteomes" id="UP000838102">
    <property type="component" value="Unassembled WGS sequence"/>
</dbReference>
<dbReference type="EMBL" id="CAKOEU010000008">
    <property type="protein sequence ID" value="CAH1857172.1"/>
    <property type="molecule type" value="Genomic_DNA"/>
</dbReference>
<dbReference type="Pfam" id="PF13730">
    <property type="entry name" value="HTH_36"/>
    <property type="match status" value="1"/>
</dbReference>
<feature type="compositionally biased region" description="Basic and acidic residues" evidence="1">
    <location>
        <begin position="106"/>
        <end position="122"/>
    </location>
</feature>
<dbReference type="InterPro" id="IPR011741">
    <property type="entry name" value="Phg_2220_C"/>
</dbReference>
<dbReference type="InterPro" id="IPR036390">
    <property type="entry name" value="WH_DNA-bd_sf"/>
</dbReference>
<evidence type="ECO:0000313" key="4">
    <source>
        <dbReference type="Proteomes" id="UP000838102"/>
    </source>
</evidence>
<proteinExistence type="predicted"/>
<protein>
    <recommendedName>
        <fullName evidence="2">Phage conserved hypothetical protein C-terminal domain-containing protein</fullName>
    </recommendedName>
</protein>
<feature type="region of interest" description="Disordered" evidence="1">
    <location>
        <begin position="99"/>
        <end position="122"/>
    </location>
</feature>
<name>A0ABM9D5J5_9LACO</name>
<dbReference type="RefSeq" id="WP_248706782.1">
    <property type="nucleotide sequence ID" value="NZ_CAKOEU010000008.1"/>
</dbReference>
<reference evidence="3" key="1">
    <citation type="submission" date="2022-03" db="EMBL/GenBank/DDBJ databases">
        <authorList>
            <person name="Hettiarachchi G."/>
        </authorList>
    </citation>
    <scope>NUCLEOTIDE SEQUENCE</scope>
    <source>
        <strain evidence="3">LMG 32447</strain>
    </source>
</reference>
<evidence type="ECO:0000259" key="2">
    <source>
        <dbReference type="Pfam" id="PF09524"/>
    </source>
</evidence>
<sequence length="255" mass="29181">MEQSYFNIIPQKVMQATFKDGTKLKADAKLLYGIINSLTKKHGYCSASNGFLAETYGCSERAISRYIADLKKLGLIKTHVSDDNHRQIWTLETMASKTDTTTEQSRPIDRTGDGVRQNWRDPIDRTGDKLVNNISKSISKSNKDILSGSGEPDHTPYPEIIDYLNDKADKKFKHKSGKTRKLIKARYNDGFDLDDFKRVIDNKVSEWKGSPDMNQYLRPETLFGTKFESYLNQKMSSNQEKQSDLDRLAAQYGDW</sequence>
<feature type="domain" description="Phage conserved hypothetical protein C-terminal" evidence="2">
    <location>
        <begin position="160"/>
        <end position="232"/>
    </location>
</feature>